<evidence type="ECO:0000256" key="1">
    <source>
        <dbReference type="SAM" id="Phobius"/>
    </source>
</evidence>
<sequence length="121" mass="14854">MKQWKFRDNNEKITKKINEFLEGRCRNHDVNFFVFVYKYKTAKLLKKNIVLFIHLFFCFIVFETVLCLMPDLNKIFYSDFFTLFLLKIFHISTFKKCCLATLQFHRSDKKFINLFQFSFTK</sequence>
<evidence type="ECO:0000313" key="3">
    <source>
        <dbReference type="Proteomes" id="UP000023152"/>
    </source>
</evidence>
<dbReference type="AlphaFoldDB" id="X6LNN6"/>
<feature type="transmembrane region" description="Helical" evidence="1">
    <location>
        <begin position="49"/>
        <end position="69"/>
    </location>
</feature>
<reference evidence="2 3" key="1">
    <citation type="journal article" date="2013" name="Curr. Biol.">
        <title>The Genome of the Foraminiferan Reticulomyxa filosa.</title>
        <authorList>
            <person name="Glockner G."/>
            <person name="Hulsmann N."/>
            <person name="Schleicher M."/>
            <person name="Noegel A.A."/>
            <person name="Eichinger L."/>
            <person name="Gallinger C."/>
            <person name="Pawlowski J."/>
            <person name="Sierra R."/>
            <person name="Euteneuer U."/>
            <person name="Pillet L."/>
            <person name="Moustafa A."/>
            <person name="Platzer M."/>
            <person name="Groth M."/>
            <person name="Szafranski K."/>
            <person name="Schliwa M."/>
        </authorList>
    </citation>
    <scope>NUCLEOTIDE SEQUENCE [LARGE SCALE GENOMIC DNA]</scope>
</reference>
<evidence type="ECO:0000313" key="2">
    <source>
        <dbReference type="EMBL" id="ETO03234.1"/>
    </source>
</evidence>
<keyword evidence="1" id="KW-1133">Transmembrane helix</keyword>
<keyword evidence="3" id="KW-1185">Reference proteome</keyword>
<gene>
    <name evidence="2" type="ORF">RFI_34177</name>
</gene>
<organism evidence="2 3">
    <name type="scientific">Reticulomyxa filosa</name>
    <dbReference type="NCBI Taxonomy" id="46433"/>
    <lineage>
        <taxon>Eukaryota</taxon>
        <taxon>Sar</taxon>
        <taxon>Rhizaria</taxon>
        <taxon>Retaria</taxon>
        <taxon>Foraminifera</taxon>
        <taxon>Monothalamids</taxon>
        <taxon>Reticulomyxidae</taxon>
        <taxon>Reticulomyxa</taxon>
    </lineage>
</organism>
<accession>X6LNN6</accession>
<dbReference type="Proteomes" id="UP000023152">
    <property type="component" value="Unassembled WGS sequence"/>
</dbReference>
<evidence type="ECO:0008006" key="4">
    <source>
        <dbReference type="Google" id="ProtNLM"/>
    </source>
</evidence>
<protein>
    <recommendedName>
        <fullName evidence="4">Transmembrane protein</fullName>
    </recommendedName>
</protein>
<name>X6LNN6_RETFI</name>
<proteinExistence type="predicted"/>
<comment type="caution">
    <text evidence="2">The sequence shown here is derived from an EMBL/GenBank/DDBJ whole genome shotgun (WGS) entry which is preliminary data.</text>
</comment>
<keyword evidence="1" id="KW-0812">Transmembrane</keyword>
<dbReference type="EMBL" id="ASPP01033860">
    <property type="protein sequence ID" value="ETO03234.1"/>
    <property type="molecule type" value="Genomic_DNA"/>
</dbReference>
<feature type="transmembrane region" description="Helical" evidence="1">
    <location>
        <begin position="75"/>
        <end position="94"/>
    </location>
</feature>
<keyword evidence="1" id="KW-0472">Membrane</keyword>